<evidence type="ECO:0000313" key="3">
    <source>
        <dbReference type="Proteomes" id="UP001432322"/>
    </source>
</evidence>
<accession>A0AAV5WPZ8</accession>
<sequence>GQFAHFDHEIASHWSEGITIAATTDALKAFHRDDRFQYYCGDQNNHSFKKDAESVSAVGYIPCFGLVVVGLTNGRMVLVPLDGKSTLTCLTVQYTTCINFIAVLEPEYDPAGGFFIFSARERPRDMQRAALPIFTHKIERSKDGDAYVYSDMSHVIIPMMDGRRWLNVHAVVKRRRRREADTGNETASDSSQLPLGLNTTQHVNHDGMERTMLFYSYLTLKGEMRGGLFDLNAFYSKRMAIGQVRFDANGQSPICSQFNLDIPQSATGEALLRARDLAWVSCDAVTRYVSPTFDRDPLFTPMAAQLRLVLCTQGDRAYAATVDSLQLRVLDYMGAHLGASLAQPDAPLALLEYTGLLLAPTTRKERARLEDRPVNQKVPSELDSIMRALVSERTVRSQIIKFIEERADRVQRLHIGRWMFNELRDTVARMDDAIAPLFDSVAPDSLSQETERLLEFCPQLFKFAELLFWKIRSRGYDMNDDTPKLRITRALHARAAFDLRLFLACAWWFTQKLPLCEGWTRALMREMADMDGKRREQGERQRHPLFLDALLRRLHGRTMEDVLWRGEERPAEWYPPALFNLVSLLRLGDAPLDDRTALIFYFLMDIDETVRMDRERPAEERREYPIKTSLLTQFLNSEAGELVDGKMSAGVKERWESDRRGRQITNGSSLAKTGVVSRLSDEEKAELAALLRTANSFRRLQKVDEIRMKELFSKQDYGIYRFNVFLIKKSRYPEVEDLPVPRPGEPAPHPIVAEYAKYREIALKQKAELPPATNSNAFACPYVVTKAKAPSSPGDVSANASRLFRSGNVTLVRGKTPRKLNIFKRASTAAGAAGPSQQSLLQTPPSARGAAGDDGAADAAETARVNALMRTPSMRARNVNGWIDEEDEEDRENGVMGGGEVGGANDSDVAPDEMARVREALRTPRSRATLATRGTNGGGADAGAGTPEGAMPPPTTAPMSILKSARRAEGAPPSTARSKLRFAEIFDEKSISPRERDTTASTVERMNQPNFDDSFDDDMEKVKSMISHGDVSAGDVSTVTTRLEREMREFGEEEVREEEEEEEEGEEEEVTDPMEEEVREEDMEEEEGGEQMSMDAGDVVGGGLDAAAYSGDEQQSEEGGAGGETFRVYEDHSSGGVTSPSLSMEGAADAAFFEEEEGEDAAAAAAHAATKTPPPTPDEEEEEGQEEQQVVATNDATKTPPPTPEEEEEEEPAAAAAPVGGAAEESGEEDAETPSLEERTMEEDEGRAVTPIAVPSEEFEPTPAAAATGVAAGAADPVVVVAVGEEEEEAELHHVQQEQQPLEKDDEEEKMDDVEHPEEEEKEEEESAAAAADEAAVDTTYVVYNATFAVQVRPDAAAAAAPAADAAVVSEEEPTEQRKHAPTPIVEEEEEEEVREAEEQAAASAAEEEEVEEEAAAAPAVPDMEEEEDEPNLSRGVTPDD</sequence>
<feature type="compositionally biased region" description="Acidic residues" evidence="1">
    <location>
        <begin position="1406"/>
        <end position="1415"/>
    </location>
</feature>
<feature type="compositionally biased region" description="Low complexity" evidence="1">
    <location>
        <begin position="849"/>
        <end position="859"/>
    </location>
</feature>
<feature type="compositionally biased region" description="Polar residues" evidence="1">
    <location>
        <begin position="835"/>
        <end position="845"/>
    </location>
</feature>
<evidence type="ECO:0000256" key="1">
    <source>
        <dbReference type="SAM" id="MobiDB-lite"/>
    </source>
</evidence>
<feature type="compositionally biased region" description="Low complexity" evidence="1">
    <location>
        <begin position="1213"/>
        <end position="1224"/>
    </location>
</feature>
<feature type="region of interest" description="Disordered" evidence="1">
    <location>
        <begin position="176"/>
        <end position="196"/>
    </location>
</feature>
<dbReference type="EMBL" id="BTSY01000006">
    <property type="protein sequence ID" value="GMT34366.1"/>
    <property type="molecule type" value="Genomic_DNA"/>
</dbReference>
<feature type="non-terminal residue" evidence="2">
    <location>
        <position position="1"/>
    </location>
</feature>
<comment type="caution">
    <text evidence="2">The sequence shown here is derived from an EMBL/GenBank/DDBJ whole genome shotgun (WGS) entry which is preliminary data.</text>
</comment>
<feature type="compositionally biased region" description="Polar residues" evidence="1">
    <location>
        <begin position="999"/>
        <end position="1011"/>
    </location>
</feature>
<feature type="region of interest" description="Disordered" evidence="1">
    <location>
        <begin position="929"/>
        <end position="956"/>
    </location>
</feature>
<evidence type="ECO:0000313" key="2">
    <source>
        <dbReference type="EMBL" id="GMT34366.1"/>
    </source>
</evidence>
<feature type="compositionally biased region" description="Low complexity" evidence="1">
    <location>
        <begin position="1161"/>
        <end position="1171"/>
    </location>
</feature>
<reference evidence="2" key="1">
    <citation type="submission" date="2023-10" db="EMBL/GenBank/DDBJ databases">
        <title>Genome assembly of Pristionchus species.</title>
        <authorList>
            <person name="Yoshida K."/>
            <person name="Sommer R.J."/>
        </authorList>
    </citation>
    <scope>NUCLEOTIDE SEQUENCE</scope>
    <source>
        <strain evidence="2">RS5133</strain>
    </source>
</reference>
<feature type="region of interest" description="Disordered" evidence="1">
    <location>
        <begin position="828"/>
        <end position="859"/>
    </location>
</feature>
<feature type="compositionally biased region" description="Low complexity" evidence="1">
    <location>
        <begin position="1355"/>
        <end position="1367"/>
    </location>
</feature>
<feature type="region of interest" description="Disordered" evidence="1">
    <location>
        <begin position="991"/>
        <end position="1017"/>
    </location>
</feature>
<name>A0AAV5WPZ8_9BILA</name>
<feature type="compositionally biased region" description="Polar residues" evidence="1">
    <location>
        <begin position="183"/>
        <end position="196"/>
    </location>
</feature>
<feature type="compositionally biased region" description="Acidic residues" evidence="1">
    <location>
        <begin position="1386"/>
        <end position="1396"/>
    </location>
</feature>
<gene>
    <name evidence="2" type="ORF">PFISCL1PPCAC_25663</name>
</gene>
<keyword evidence="3" id="KW-1185">Reference proteome</keyword>
<protein>
    <recommendedName>
        <fullName evidence="4">ELYS-like domain-containing protein</fullName>
    </recommendedName>
</protein>
<feature type="compositionally biased region" description="Acidic residues" evidence="1">
    <location>
        <begin position="1304"/>
        <end position="1327"/>
    </location>
</feature>
<feature type="region of interest" description="Disordered" evidence="1">
    <location>
        <begin position="886"/>
        <end position="909"/>
    </location>
</feature>
<proteinExistence type="predicted"/>
<feature type="compositionally biased region" description="Acidic residues" evidence="1">
    <location>
        <begin position="1051"/>
        <end position="1089"/>
    </location>
</feature>
<organism evidence="2 3">
    <name type="scientific">Pristionchus fissidentatus</name>
    <dbReference type="NCBI Taxonomy" id="1538716"/>
    <lineage>
        <taxon>Eukaryota</taxon>
        <taxon>Metazoa</taxon>
        <taxon>Ecdysozoa</taxon>
        <taxon>Nematoda</taxon>
        <taxon>Chromadorea</taxon>
        <taxon>Rhabditida</taxon>
        <taxon>Rhabditina</taxon>
        <taxon>Diplogasteromorpha</taxon>
        <taxon>Diplogasteroidea</taxon>
        <taxon>Neodiplogasteridae</taxon>
        <taxon>Pristionchus</taxon>
    </lineage>
</organism>
<feature type="region of interest" description="Disordered" evidence="1">
    <location>
        <begin position="1355"/>
        <end position="1441"/>
    </location>
</feature>
<feature type="non-terminal residue" evidence="2">
    <location>
        <position position="1441"/>
    </location>
</feature>
<evidence type="ECO:0008006" key="4">
    <source>
        <dbReference type="Google" id="ProtNLM"/>
    </source>
</evidence>
<feature type="region of interest" description="Disordered" evidence="1">
    <location>
        <begin position="1284"/>
        <end position="1334"/>
    </location>
</feature>
<dbReference type="Proteomes" id="UP001432322">
    <property type="component" value="Unassembled WGS sequence"/>
</dbReference>
<feature type="region of interest" description="Disordered" evidence="1">
    <location>
        <begin position="1047"/>
        <end position="1250"/>
    </location>
</feature>
<feature type="compositionally biased region" description="Acidic residues" evidence="1">
    <location>
        <begin position="1177"/>
        <end position="1186"/>
    </location>
</feature>